<accession>A0A2M4CC94</accession>
<name>A0A2M4CC94_9DIPT</name>
<proteinExistence type="predicted"/>
<evidence type="ECO:0000313" key="1">
    <source>
        <dbReference type="EMBL" id="MBW62761.1"/>
    </source>
</evidence>
<sequence length="79" mass="9624">MRQRARAFIMLLGWVSEREADWKQWVNTLRTQQEVRSSQHNSAEWCFSELFLLFDTLVGHRWRRHYCRHTQSTVMLAEA</sequence>
<dbReference type="EMBL" id="GGFJ01013620">
    <property type="protein sequence ID" value="MBW62761.1"/>
    <property type="molecule type" value="Transcribed_RNA"/>
</dbReference>
<reference evidence="1" key="1">
    <citation type="submission" date="2018-01" db="EMBL/GenBank/DDBJ databases">
        <title>An insight into the sialome of Amazonian anophelines.</title>
        <authorList>
            <person name="Ribeiro J.M."/>
            <person name="Scarpassa V."/>
            <person name="Calvo E."/>
        </authorList>
    </citation>
    <scope>NUCLEOTIDE SEQUENCE</scope>
    <source>
        <tissue evidence="1">Salivary glands</tissue>
    </source>
</reference>
<dbReference type="AlphaFoldDB" id="A0A2M4CC94"/>
<organism evidence="1">
    <name type="scientific">Anopheles marajoara</name>
    <dbReference type="NCBI Taxonomy" id="58244"/>
    <lineage>
        <taxon>Eukaryota</taxon>
        <taxon>Metazoa</taxon>
        <taxon>Ecdysozoa</taxon>
        <taxon>Arthropoda</taxon>
        <taxon>Hexapoda</taxon>
        <taxon>Insecta</taxon>
        <taxon>Pterygota</taxon>
        <taxon>Neoptera</taxon>
        <taxon>Endopterygota</taxon>
        <taxon>Diptera</taxon>
        <taxon>Nematocera</taxon>
        <taxon>Culicoidea</taxon>
        <taxon>Culicidae</taxon>
        <taxon>Anophelinae</taxon>
        <taxon>Anopheles</taxon>
    </lineage>
</organism>
<protein>
    <submittedName>
        <fullName evidence="1">Putative secreted protein</fullName>
    </submittedName>
</protein>